<evidence type="ECO:0000256" key="1">
    <source>
        <dbReference type="SAM" id="Phobius"/>
    </source>
</evidence>
<keyword evidence="1" id="KW-1133">Transmembrane helix</keyword>
<dbReference type="NCBIfam" id="TIGR02595">
    <property type="entry name" value="PEP_CTERM"/>
    <property type="match status" value="1"/>
</dbReference>
<dbReference type="EMBL" id="BART01041120">
    <property type="protein sequence ID" value="GAH23340.1"/>
    <property type="molecule type" value="Genomic_DNA"/>
</dbReference>
<organism evidence="2">
    <name type="scientific">marine sediment metagenome</name>
    <dbReference type="NCBI Taxonomy" id="412755"/>
    <lineage>
        <taxon>unclassified sequences</taxon>
        <taxon>metagenomes</taxon>
        <taxon>ecological metagenomes</taxon>
    </lineage>
</organism>
<accession>X1ESP9</accession>
<reference evidence="2" key="1">
    <citation type="journal article" date="2014" name="Front. Microbiol.">
        <title>High frequency of phylogenetically diverse reductive dehalogenase-homologous genes in deep subseafloor sedimentary metagenomes.</title>
        <authorList>
            <person name="Kawai M."/>
            <person name="Futagami T."/>
            <person name="Toyoda A."/>
            <person name="Takaki Y."/>
            <person name="Nishi S."/>
            <person name="Hori S."/>
            <person name="Arai W."/>
            <person name="Tsubouchi T."/>
            <person name="Morono Y."/>
            <person name="Uchiyama I."/>
            <person name="Ito T."/>
            <person name="Fujiyama A."/>
            <person name="Inagaki F."/>
            <person name="Takami H."/>
        </authorList>
    </citation>
    <scope>NUCLEOTIDE SEQUENCE</scope>
    <source>
        <strain evidence="2">Expedition CK06-06</strain>
    </source>
</reference>
<keyword evidence="1" id="KW-0472">Membrane</keyword>
<keyword evidence="1" id="KW-0812">Transmembrane</keyword>
<comment type="caution">
    <text evidence="2">The sequence shown here is derived from an EMBL/GenBank/DDBJ whole genome shotgun (WGS) entry which is preliminary data.</text>
</comment>
<evidence type="ECO:0008006" key="3">
    <source>
        <dbReference type="Google" id="ProtNLM"/>
    </source>
</evidence>
<gene>
    <name evidence="2" type="ORF">S01H4_66412</name>
</gene>
<dbReference type="InterPro" id="IPR013424">
    <property type="entry name" value="Ice-binding_C"/>
</dbReference>
<sequence>THYFYDGAGDLSRFYWTISDIPEPSTIAIGLSSLMTLFLLRRKK</sequence>
<evidence type="ECO:0000313" key="2">
    <source>
        <dbReference type="EMBL" id="GAH23340.1"/>
    </source>
</evidence>
<proteinExistence type="predicted"/>
<protein>
    <recommendedName>
        <fullName evidence="3">PEP-CTERM protein-sorting domain-containing protein</fullName>
    </recommendedName>
</protein>
<feature type="transmembrane region" description="Helical" evidence="1">
    <location>
        <begin position="21"/>
        <end position="40"/>
    </location>
</feature>
<name>X1ESP9_9ZZZZ</name>
<feature type="non-terminal residue" evidence="2">
    <location>
        <position position="1"/>
    </location>
</feature>
<dbReference type="AlphaFoldDB" id="X1ESP9"/>